<name>A0ABM9A458_9VIBR</name>
<evidence type="ECO:0000313" key="4">
    <source>
        <dbReference type="EMBL" id="CAH0539623.1"/>
    </source>
</evidence>
<dbReference type="RefSeq" id="WP_237361598.1">
    <property type="nucleotide sequence ID" value="NZ_CAKLDM010000002.1"/>
</dbReference>
<gene>
    <name evidence="4" type="ORF">VMF7928_02298</name>
</gene>
<keyword evidence="1 2" id="KW-0732">Signal</keyword>
<comment type="caution">
    <text evidence="4">The sequence shown here is derived from an EMBL/GenBank/DDBJ whole genome shotgun (WGS) entry which is preliminary data.</text>
</comment>
<feature type="chain" id="PRO_5045550640" description="Outer membrane protein beta-barrel domain-containing protein" evidence="2">
    <location>
        <begin position="20"/>
        <end position="167"/>
    </location>
</feature>
<feature type="domain" description="Outer membrane protein beta-barrel" evidence="3">
    <location>
        <begin position="6"/>
        <end position="166"/>
    </location>
</feature>
<keyword evidence="5" id="KW-1185">Reference proteome</keyword>
<feature type="signal peptide" evidence="2">
    <location>
        <begin position="1"/>
        <end position="19"/>
    </location>
</feature>
<sequence length="167" mass="17725">MKKTLLALALLGCSATASAESLIYGGVDVGSSDLGGDSSTSYGVHVGTSLSMIPFLGLEAGYQDFGKFDSSNYDNTSGELKANTKYIALRPSLELGPLQVYAKAGLHDYEIEATSGSYNQSEVDGFYGIGAKYSIMGPLTVGASYNNFNFKNADMKSYNVSLSFHFL</sequence>
<evidence type="ECO:0000259" key="3">
    <source>
        <dbReference type="Pfam" id="PF13505"/>
    </source>
</evidence>
<dbReference type="EMBL" id="CAKLDM010000002">
    <property type="protein sequence ID" value="CAH0539623.1"/>
    <property type="molecule type" value="Genomic_DNA"/>
</dbReference>
<dbReference type="Gene3D" id="2.40.160.20">
    <property type="match status" value="1"/>
</dbReference>
<evidence type="ECO:0000313" key="5">
    <source>
        <dbReference type="Proteomes" id="UP000838748"/>
    </source>
</evidence>
<protein>
    <recommendedName>
        <fullName evidence="3">Outer membrane protein beta-barrel domain-containing protein</fullName>
    </recommendedName>
</protein>
<dbReference type="InterPro" id="IPR027385">
    <property type="entry name" value="Beta-barrel_OMP"/>
</dbReference>
<evidence type="ECO:0000256" key="2">
    <source>
        <dbReference type="SAM" id="SignalP"/>
    </source>
</evidence>
<proteinExistence type="predicted"/>
<dbReference type="InterPro" id="IPR011250">
    <property type="entry name" value="OMP/PagP_B-barrel"/>
</dbReference>
<reference evidence="4" key="1">
    <citation type="submission" date="2021-11" db="EMBL/GenBank/DDBJ databases">
        <authorList>
            <person name="Rodrigo-Torres L."/>
            <person name="Arahal R. D."/>
            <person name="Lucena T."/>
        </authorList>
    </citation>
    <scope>NUCLEOTIDE SEQUENCE</scope>
    <source>
        <strain evidence="4">CECT 7928</strain>
    </source>
</reference>
<dbReference type="SUPFAM" id="SSF56925">
    <property type="entry name" value="OMPA-like"/>
    <property type="match status" value="1"/>
</dbReference>
<dbReference type="Pfam" id="PF13505">
    <property type="entry name" value="OMP_b-brl"/>
    <property type="match status" value="1"/>
</dbReference>
<evidence type="ECO:0000256" key="1">
    <source>
        <dbReference type="ARBA" id="ARBA00022729"/>
    </source>
</evidence>
<organism evidence="4 5">
    <name type="scientific">Vibrio marisflavi CECT 7928</name>
    <dbReference type="NCBI Taxonomy" id="634439"/>
    <lineage>
        <taxon>Bacteria</taxon>
        <taxon>Pseudomonadati</taxon>
        <taxon>Pseudomonadota</taxon>
        <taxon>Gammaproteobacteria</taxon>
        <taxon>Vibrionales</taxon>
        <taxon>Vibrionaceae</taxon>
        <taxon>Vibrio</taxon>
    </lineage>
</organism>
<dbReference type="Proteomes" id="UP000838748">
    <property type="component" value="Unassembled WGS sequence"/>
</dbReference>
<accession>A0ABM9A458</accession>